<dbReference type="EMBL" id="JACOFT010000002">
    <property type="protein sequence ID" value="MBC3811027.1"/>
    <property type="molecule type" value="Genomic_DNA"/>
</dbReference>
<protein>
    <submittedName>
        <fullName evidence="1">Uncharacterized protein</fullName>
    </submittedName>
</protein>
<keyword evidence="2" id="KW-1185">Reference proteome</keyword>
<accession>A0ABR6XDP8</accession>
<sequence>MLNSIYDKTEKGREEIATRKHHLANRLRTLLVMVDGKQSATDLLKKVSALGFDENNVQELLDQEFITVVSKAGEAPVAVAPEINLVSDLPPPVAVAVEDMSESEQFREVYTFFNETIKSVLGLRGFTLQMKVERAGTLDDFKKLRQPYLEAVLKSKGREMARSLRDRLDYLLYKGEQVQQSDTLLRDSAINFSNK</sequence>
<dbReference type="RefSeq" id="WP_190478150.1">
    <property type="nucleotide sequence ID" value="NZ_JACOFT010000002.1"/>
</dbReference>
<dbReference type="Proteomes" id="UP000637632">
    <property type="component" value="Unassembled WGS sequence"/>
</dbReference>
<gene>
    <name evidence="1" type="ORF">H8K26_06195</name>
</gene>
<evidence type="ECO:0000313" key="1">
    <source>
        <dbReference type="EMBL" id="MBC3811027.1"/>
    </source>
</evidence>
<proteinExistence type="predicted"/>
<name>A0ABR6XDP8_9BURK</name>
<reference evidence="1 2" key="1">
    <citation type="submission" date="2020-08" db="EMBL/GenBank/DDBJ databases">
        <title>Novel species isolated from subtropical streams in China.</title>
        <authorList>
            <person name="Lu H."/>
        </authorList>
    </citation>
    <scope>NUCLEOTIDE SEQUENCE [LARGE SCALE GENOMIC DNA]</scope>
    <source>
        <strain evidence="1 2">CCTCC AB 2015119</strain>
    </source>
</reference>
<evidence type="ECO:0000313" key="2">
    <source>
        <dbReference type="Proteomes" id="UP000637632"/>
    </source>
</evidence>
<comment type="caution">
    <text evidence="1">The sequence shown here is derived from an EMBL/GenBank/DDBJ whole genome shotgun (WGS) entry which is preliminary data.</text>
</comment>
<organism evidence="1 2">
    <name type="scientific">Undibacterium aquatile</name>
    <dbReference type="NCBI Taxonomy" id="1537398"/>
    <lineage>
        <taxon>Bacteria</taxon>
        <taxon>Pseudomonadati</taxon>
        <taxon>Pseudomonadota</taxon>
        <taxon>Betaproteobacteria</taxon>
        <taxon>Burkholderiales</taxon>
        <taxon>Oxalobacteraceae</taxon>
        <taxon>Undibacterium</taxon>
    </lineage>
</organism>